<organism evidence="3">
    <name type="scientific">Fervidicoccus fontis</name>
    <dbReference type="NCBI Taxonomy" id="683846"/>
    <lineage>
        <taxon>Archaea</taxon>
        <taxon>Thermoproteota</taxon>
        <taxon>Thermoprotei</taxon>
        <taxon>Fervidicoccales</taxon>
        <taxon>Fervidicoccaceae</taxon>
        <taxon>Fervidicoccus</taxon>
    </lineage>
</organism>
<dbReference type="GO" id="GO:0046872">
    <property type="term" value="F:metal ion binding"/>
    <property type="evidence" value="ECO:0007669"/>
    <property type="project" value="UniProtKB-KW"/>
</dbReference>
<protein>
    <recommendedName>
        <fullName evidence="2">Mandelate racemase/muconate lactonizing enzyme C-terminal domain-containing protein</fullName>
    </recommendedName>
</protein>
<dbReference type="Gene3D" id="3.20.20.120">
    <property type="entry name" value="Enolase-like C-terminal domain"/>
    <property type="match status" value="1"/>
</dbReference>
<dbReference type="Gene3D" id="3.30.390.10">
    <property type="entry name" value="Enolase-like, N-terminal domain"/>
    <property type="match status" value="1"/>
</dbReference>
<name>A0A7C1E4X3_9CREN</name>
<dbReference type="SUPFAM" id="SSF54826">
    <property type="entry name" value="Enolase N-terminal domain-like"/>
    <property type="match status" value="1"/>
</dbReference>
<reference evidence="3" key="1">
    <citation type="journal article" date="2020" name="mSystems">
        <title>Genome- and Community-Level Interaction Insights into Carbon Utilization and Element Cycling Functions of Hydrothermarchaeota in Hydrothermal Sediment.</title>
        <authorList>
            <person name="Zhou Z."/>
            <person name="Liu Y."/>
            <person name="Xu W."/>
            <person name="Pan J."/>
            <person name="Luo Z.H."/>
            <person name="Li M."/>
        </authorList>
    </citation>
    <scope>NUCLEOTIDE SEQUENCE [LARGE SCALE GENOMIC DNA]</scope>
    <source>
        <strain evidence="3">SpSt-123</strain>
    </source>
</reference>
<dbReference type="InterPro" id="IPR036849">
    <property type="entry name" value="Enolase-like_C_sf"/>
</dbReference>
<dbReference type="PANTHER" id="PTHR48073">
    <property type="entry name" value="O-SUCCINYLBENZOATE SYNTHASE-RELATED"/>
    <property type="match status" value="1"/>
</dbReference>
<dbReference type="InterPro" id="IPR029065">
    <property type="entry name" value="Enolase_C-like"/>
</dbReference>
<dbReference type="EMBL" id="DSDY01000043">
    <property type="protein sequence ID" value="HDS10243.1"/>
    <property type="molecule type" value="Genomic_DNA"/>
</dbReference>
<keyword evidence="1" id="KW-0479">Metal-binding</keyword>
<dbReference type="SFLD" id="SFLDS00001">
    <property type="entry name" value="Enolase"/>
    <property type="match status" value="1"/>
</dbReference>
<dbReference type="SUPFAM" id="SSF51604">
    <property type="entry name" value="Enolase C-terminal domain-like"/>
    <property type="match status" value="1"/>
</dbReference>
<dbReference type="PANTHER" id="PTHR48073:SF2">
    <property type="entry name" value="O-SUCCINYLBENZOATE SYNTHASE"/>
    <property type="match status" value="1"/>
</dbReference>
<evidence type="ECO:0000256" key="1">
    <source>
        <dbReference type="ARBA" id="ARBA00022723"/>
    </source>
</evidence>
<evidence type="ECO:0000313" key="3">
    <source>
        <dbReference type="EMBL" id="HDS10243.1"/>
    </source>
</evidence>
<proteinExistence type="predicted"/>
<accession>A0A7C1E4X3</accession>
<comment type="caution">
    <text evidence="3">The sequence shown here is derived from an EMBL/GenBank/DDBJ whole genome shotgun (WGS) entry which is preliminary data.</text>
</comment>
<dbReference type="GO" id="GO:0003824">
    <property type="term" value="F:catalytic activity"/>
    <property type="evidence" value="ECO:0007669"/>
    <property type="project" value="UniProtKB-ARBA"/>
</dbReference>
<evidence type="ECO:0000259" key="2">
    <source>
        <dbReference type="SMART" id="SM00922"/>
    </source>
</evidence>
<dbReference type="InterPro" id="IPR029017">
    <property type="entry name" value="Enolase-like_N"/>
</dbReference>
<feature type="domain" description="Mandelate racemase/muconate lactonizing enzyme C-terminal" evidence="2">
    <location>
        <begin position="142"/>
        <end position="241"/>
    </location>
</feature>
<dbReference type="InterPro" id="IPR013342">
    <property type="entry name" value="Mandelate_racemase_C"/>
</dbReference>
<sequence length="393" mass="44944">MYIKSLHSTILSFPTSHYISGWKLVARTTHLIVFLITDSDLIGVGEGTPYSTSVVDDYAKTLSLARKIQGLSLEDALDILRSSEYGEFRRRKQVNYGAYLALESAVIHALAQSKKAEHEAEVLGGVYRTEIPVTYTIFLSHPIIMSLRLEEAVKSGYRHVKFKIPCNLEELRRLLEALYSVRKQHSEEIVLRADANECFSTFEKAEKALSIMEGYSVNIVEQPMPRDRLIDMAKLRKRFYPVIEIMLDESLRRPSDIELFAQTEAADAVNFHPSKLGCLTITREAILKTQRLRLKANIGSALMTEIGLSHYLNLAASVPRLDYPLEEIGLSNLYGYTILTRPIDMIKAYIRLRNVNYSNIDFNMAEKHEIDKMLFFYTRILTTASKIIKDLWH</sequence>
<gene>
    <name evidence="3" type="ORF">ENO04_01275</name>
</gene>
<dbReference type="AlphaFoldDB" id="A0A7C1E4X3"/>
<dbReference type="Pfam" id="PF13378">
    <property type="entry name" value="MR_MLE_C"/>
    <property type="match status" value="1"/>
</dbReference>
<dbReference type="SMART" id="SM00922">
    <property type="entry name" value="MR_MLE"/>
    <property type="match status" value="1"/>
</dbReference>